<dbReference type="RefSeq" id="WP_092041574.1">
    <property type="nucleotide sequence ID" value="NZ_FOOK01000046.1"/>
</dbReference>
<name>A0A1I2STJ2_9BACL</name>
<evidence type="ECO:0000313" key="3">
    <source>
        <dbReference type="Proteomes" id="UP000198661"/>
    </source>
</evidence>
<evidence type="ECO:0000313" key="2">
    <source>
        <dbReference type="EMBL" id="SFG55199.1"/>
    </source>
</evidence>
<accession>A0A1I2STJ2</accession>
<feature type="region of interest" description="Disordered" evidence="1">
    <location>
        <begin position="1"/>
        <end position="47"/>
    </location>
</feature>
<proteinExistence type="predicted"/>
<reference evidence="3" key="1">
    <citation type="submission" date="2016-10" db="EMBL/GenBank/DDBJ databases">
        <authorList>
            <person name="Varghese N."/>
            <person name="Submissions S."/>
        </authorList>
    </citation>
    <scope>NUCLEOTIDE SEQUENCE [LARGE SCALE GENOMIC DNA]</scope>
    <source>
        <strain evidence="3">DSM 44945</strain>
    </source>
</reference>
<sequence length="77" mass="8413">MGRNRLLEQGQYRGDGTKGHSPSQGCGSHPSDRRQTGHCLKQGGDGKGMVSTGVNFNPKYFLHFFAICMPFLLTSPN</sequence>
<dbReference type="AlphaFoldDB" id="A0A1I2STJ2"/>
<evidence type="ECO:0000256" key="1">
    <source>
        <dbReference type="SAM" id="MobiDB-lite"/>
    </source>
</evidence>
<gene>
    <name evidence="2" type="ORF">SAMN04488025_14617</name>
</gene>
<dbReference type="EMBL" id="FOOK01000046">
    <property type="protein sequence ID" value="SFG55199.1"/>
    <property type="molecule type" value="Genomic_DNA"/>
</dbReference>
<dbReference type="Proteomes" id="UP000198661">
    <property type="component" value="Unassembled WGS sequence"/>
</dbReference>
<protein>
    <submittedName>
        <fullName evidence="2">Uncharacterized protein</fullName>
    </submittedName>
</protein>
<organism evidence="2 3">
    <name type="scientific">Planifilum fulgidum</name>
    <dbReference type="NCBI Taxonomy" id="201973"/>
    <lineage>
        <taxon>Bacteria</taxon>
        <taxon>Bacillati</taxon>
        <taxon>Bacillota</taxon>
        <taxon>Bacilli</taxon>
        <taxon>Bacillales</taxon>
        <taxon>Thermoactinomycetaceae</taxon>
        <taxon>Planifilum</taxon>
    </lineage>
</organism>
<keyword evidence="3" id="KW-1185">Reference proteome</keyword>